<dbReference type="Proteomes" id="UP000476176">
    <property type="component" value="Unassembled WGS sequence"/>
</dbReference>
<evidence type="ECO:0000313" key="4">
    <source>
        <dbReference type="Proteomes" id="UP000488956"/>
    </source>
</evidence>
<gene>
    <name evidence="2" type="ORF">PF004_g16747</name>
    <name evidence="1" type="ORF">PF010_g17213</name>
</gene>
<evidence type="ECO:0000313" key="1">
    <source>
        <dbReference type="EMBL" id="KAE9094164.1"/>
    </source>
</evidence>
<evidence type="ECO:0000313" key="2">
    <source>
        <dbReference type="EMBL" id="KAE9208481.1"/>
    </source>
</evidence>
<evidence type="ECO:0000313" key="3">
    <source>
        <dbReference type="Proteomes" id="UP000476176"/>
    </source>
</evidence>
<sequence length="575" mass="63498">MVDPRTSLAIDAPALAPYDDGFSTENDDLDSLDETQDIELHIAVSAAVRSAVVGENQSKLHHVPKTAKVAQQENNKTQQINSISAVNAKVNATDRATGGFKATRNGGVNTEEEHCRNCRGYLTPLVERLKAMRIAASQCSGKSPPLSRQCCCCRITYPLVALTDESRRQSWPEPRCYMCYWAVRAANKSVGGVKREMDGSVKSVDSGGGRRDEGDECCRSCKGKLTPLEQRLKKMKEAVLLHKGSGPPASRQCSCCRITYPMATLSTKGKEMSCDTPVCVICESSAASVETKAPSSDAVAANDLAKSSVPATKKTVEIIELDGEEDDEEGELLEEMQCKCCHGIREVLATLDKIRARKDVFKEYKKQDVFAPSDMSWMANRLMFYHLNRPQHTQLDVVEFLQGAKYAIKTTGTAMYSREFADFLVRERAAPGAFEPDCDAAKMQQQTLDPISYAAFKDFVLEYESIGAGSVVKEIEVHSAHLESVQYERVPKRSTTNSSGAKVLGVPVHERLKLAVLFDTTEHSSLTHPDLEKEGQGAVRNVVQREKSIWQFESNVTTPEDIDWIINPVQISIRD</sequence>
<comment type="caution">
    <text evidence="1">The sequence shown here is derived from an EMBL/GenBank/DDBJ whole genome shotgun (WGS) entry which is preliminary data.</text>
</comment>
<proteinExistence type="predicted"/>
<accession>A0A6G0KNS6</accession>
<organism evidence="1 4">
    <name type="scientific">Phytophthora fragariae</name>
    <dbReference type="NCBI Taxonomy" id="53985"/>
    <lineage>
        <taxon>Eukaryota</taxon>
        <taxon>Sar</taxon>
        <taxon>Stramenopiles</taxon>
        <taxon>Oomycota</taxon>
        <taxon>Peronosporomycetes</taxon>
        <taxon>Peronosporales</taxon>
        <taxon>Peronosporaceae</taxon>
        <taxon>Phytophthora</taxon>
    </lineage>
</organism>
<name>A0A6G0KNS6_9STRA</name>
<reference evidence="3 4" key="1">
    <citation type="submission" date="2018-09" db="EMBL/GenBank/DDBJ databases">
        <title>Genomic investigation of the strawberry pathogen Phytophthora fragariae indicates pathogenicity is determined by transcriptional variation in three key races.</title>
        <authorList>
            <person name="Adams T.M."/>
            <person name="Armitage A.D."/>
            <person name="Sobczyk M.K."/>
            <person name="Bates H.J."/>
            <person name="Dunwell J.M."/>
            <person name="Nellist C.F."/>
            <person name="Harrison R.J."/>
        </authorList>
    </citation>
    <scope>NUCLEOTIDE SEQUENCE [LARGE SCALE GENOMIC DNA]</scope>
    <source>
        <strain evidence="2 3">BC-23</strain>
        <strain evidence="1 4">ONT-3</strain>
    </source>
</reference>
<dbReference type="Proteomes" id="UP000488956">
    <property type="component" value="Unassembled WGS sequence"/>
</dbReference>
<protein>
    <submittedName>
        <fullName evidence="1">Uncharacterized protein</fullName>
    </submittedName>
</protein>
<dbReference type="EMBL" id="QXGC01001208">
    <property type="protein sequence ID" value="KAE9208481.1"/>
    <property type="molecule type" value="Genomic_DNA"/>
</dbReference>
<dbReference type="EMBL" id="QXFX01001227">
    <property type="protein sequence ID" value="KAE9094164.1"/>
    <property type="molecule type" value="Genomic_DNA"/>
</dbReference>
<dbReference type="AlphaFoldDB" id="A0A6G0KNS6"/>